<feature type="domain" description="DUF202" evidence="6">
    <location>
        <begin position="23"/>
        <end position="86"/>
    </location>
</feature>
<dbReference type="GO" id="GO:0012505">
    <property type="term" value="C:endomembrane system"/>
    <property type="evidence" value="ECO:0007669"/>
    <property type="project" value="UniProtKB-SubCell"/>
</dbReference>
<reference evidence="7 8" key="1">
    <citation type="journal article" date="2016" name="Sci. Rep.">
        <title>Metabolic traits of an uncultured archaeal lineage -MSBL1- from brine pools of the Red Sea.</title>
        <authorList>
            <person name="Mwirichia R."/>
            <person name="Alam I."/>
            <person name="Rashid M."/>
            <person name="Vinu M."/>
            <person name="Ba-Alawi W."/>
            <person name="Anthony Kamau A."/>
            <person name="Kamanda Ngugi D."/>
            <person name="Goker M."/>
            <person name="Klenk H.P."/>
            <person name="Bajic V."/>
            <person name="Stingl U."/>
        </authorList>
    </citation>
    <scope>NUCLEOTIDE SEQUENCE [LARGE SCALE GENOMIC DNA]</scope>
    <source>
        <strain evidence="7">SCGC-AAA259O05</strain>
    </source>
</reference>
<sequence>MSDEGEEGSLPDKGERDVLAEERTVLAKSRTMHAFIRTGLAFIGVGFAVVKFLYVRYWSVGVGGALIAVGAFMAGYYTWKSWHYSRMTEEVEEEVREVAENESVTDENGEVPFLREKVPGVEGD</sequence>
<proteinExistence type="predicted"/>
<keyword evidence="2 5" id="KW-0812">Transmembrane</keyword>
<evidence type="ECO:0000313" key="8">
    <source>
        <dbReference type="Proteomes" id="UP000070344"/>
    </source>
</evidence>
<comment type="caution">
    <text evidence="7">The sequence shown here is derived from an EMBL/GenBank/DDBJ whole genome shotgun (WGS) entry which is preliminary data.</text>
</comment>
<protein>
    <recommendedName>
        <fullName evidence="6">DUF202 domain-containing protein</fullName>
    </recommendedName>
</protein>
<accession>A0A133UWS5</accession>
<feature type="transmembrane region" description="Helical" evidence="5">
    <location>
        <begin position="60"/>
        <end position="79"/>
    </location>
</feature>
<dbReference type="Proteomes" id="UP000070344">
    <property type="component" value="Unassembled WGS sequence"/>
</dbReference>
<gene>
    <name evidence="7" type="ORF">AKJ41_06425</name>
</gene>
<evidence type="ECO:0000256" key="3">
    <source>
        <dbReference type="ARBA" id="ARBA00022989"/>
    </source>
</evidence>
<evidence type="ECO:0000313" key="7">
    <source>
        <dbReference type="EMBL" id="KXA98644.1"/>
    </source>
</evidence>
<evidence type="ECO:0000256" key="2">
    <source>
        <dbReference type="ARBA" id="ARBA00022692"/>
    </source>
</evidence>
<keyword evidence="4 5" id="KW-0472">Membrane</keyword>
<evidence type="ECO:0000256" key="5">
    <source>
        <dbReference type="SAM" id="Phobius"/>
    </source>
</evidence>
<evidence type="ECO:0000256" key="1">
    <source>
        <dbReference type="ARBA" id="ARBA00004127"/>
    </source>
</evidence>
<comment type="subcellular location">
    <subcellularLocation>
        <location evidence="1">Endomembrane system</location>
        <topology evidence="1">Multi-pass membrane protein</topology>
    </subcellularLocation>
</comment>
<evidence type="ECO:0000256" key="4">
    <source>
        <dbReference type="ARBA" id="ARBA00023136"/>
    </source>
</evidence>
<dbReference type="InterPro" id="IPR003807">
    <property type="entry name" value="DUF202"/>
</dbReference>
<keyword evidence="8" id="KW-1185">Reference proteome</keyword>
<dbReference type="AlphaFoldDB" id="A0A133UWS5"/>
<evidence type="ECO:0000259" key="6">
    <source>
        <dbReference type="Pfam" id="PF02656"/>
    </source>
</evidence>
<name>A0A133UWS5_9EURY</name>
<feature type="transmembrane region" description="Helical" evidence="5">
    <location>
        <begin position="34"/>
        <end position="54"/>
    </location>
</feature>
<dbReference type="EMBL" id="LHXV01000140">
    <property type="protein sequence ID" value="KXA98644.1"/>
    <property type="molecule type" value="Genomic_DNA"/>
</dbReference>
<dbReference type="Pfam" id="PF02656">
    <property type="entry name" value="DUF202"/>
    <property type="match status" value="1"/>
</dbReference>
<keyword evidence="3 5" id="KW-1133">Transmembrane helix</keyword>
<organism evidence="7 8">
    <name type="scientific">candidate division MSBL1 archaeon SCGC-AAA259O05</name>
    <dbReference type="NCBI Taxonomy" id="1698271"/>
    <lineage>
        <taxon>Archaea</taxon>
        <taxon>Methanobacteriati</taxon>
        <taxon>Methanobacteriota</taxon>
        <taxon>candidate division MSBL1</taxon>
    </lineage>
</organism>